<dbReference type="eggNOG" id="KOG0756">
    <property type="taxonomic scope" value="Eukaryota"/>
</dbReference>
<evidence type="ECO:0000256" key="9">
    <source>
        <dbReference type="PROSITE-ProRule" id="PRU00282"/>
    </source>
</evidence>
<organism evidence="12 13">
    <name type="scientific">Trichosporon asahii var. asahii (strain CBS 8904)</name>
    <name type="common">Yeast</name>
    <dbReference type="NCBI Taxonomy" id="1220162"/>
    <lineage>
        <taxon>Eukaryota</taxon>
        <taxon>Fungi</taxon>
        <taxon>Dikarya</taxon>
        <taxon>Basidiomycota</taxon>
        <taxon>Agaricomycotina</taxon>
        <taxon>Tremellomycetes</taxon>
        <taxon>Trichosporonales</taxon>
        <taxon>Trichosporonaceae</taxon>
        <taxon>Trichosporon</taxon>
    </lineage>
</organism>
<dbReference type="InterPro" id="IPR011993">
    <property type="entry name" value="PH-like_dom_sf"/>
</dbReference>
<gene>
    <name evidence="12" type="ORF">A1Q2_02634</name>
</gene>
<feature type="region of interest" description="Disordered" evidence="10">
    <location>
        <begin position="2034"/>
        <end position="2087"/>
    </location>
</feature>
<dbReference type="CDD" id="cd13246">
    <property type="entry name" value="PH_Scd1"/>
    <property type="match status" value="1"/>
</dbReference>
<dbReference type="SMART" id="SM00233">
    <property type="entry name" value="PH"/>
    <property type="match status" value="1"/>
</dbReference>
<feature type="compositionally biased region" description="Low complexity" evidence="10">
    <location>
        <begin position="845"/>
        <end position="860"/>
    </location>
</feature>
<feature type="compositionally biased region" description="Basic and acidic residues" evidence="10">
    <location>
        <begin position="1461"/>
        <end position="1477"/>
    </location>
</feature>
<feature type="region of interest" description="Disordered" evidence="10">
    <location>
        <begin position="1461"/>
        <end position="1945"/>
    </location>
</feature>
<comment type="subcellular location">
    <subcellularLocation>
        <location evidence="1">Mitochondrion membrane</location>
        <topology evidence="1">Multi-pass membrane protein</topology>
    </subcellularLocation>
</comment>
<dbReference type="InterPro" id="IPR049563">
    <property type="entry name" value="TXTP-like"/>
</dbReference>
<feature type="domain" description="PH" evidence="11">
    <location>
        <begin position="2200"/>
        <end position="2318"/>
    </location>
</feature>
<feature type="compositionally biased region" description="Gly residues" evidence="10">
    <location>
        <begin position="535"/>
        <end position="546"/>
    </location>
</feature>
<feature type="region of interest" description="Disordered" evidence="10">
    <location>
        <begin position="839"/>
        <end position="976"/>
    </location>
</feature>
<dbReference type="Gene3D" id="3.40.50.410">
    <property type="entry name" value="von Willebrand factor, type A domain"/>
    <property type="match status" value="1"/>
</dbReference>
<dbReference type="Pfam" id="PF00153">
    <property type="entry name" value="Mito_carr"/>
    <property type="match status" value="3"/>
</dbReference>
<evidence type="ECO:0000259" key="11">
    <source>
        <dbReference type="SMART" id="SM00233"/>
    </source>
</evidence>
<dbReference type="OrthoDB" id="299997at2759"/>
<dbReference type="GO" id="GO:0031966">
    <property type="term" value="C:mitochondrial membrane"/>
    <property type="evidence" value="ECO:0007669"/>
    <property type="project" value="UniProtKB-SubCell"/>
</dbReference>
<feature type="compositionally biased region" description="Low complexity" evidence="10">
    <location>
        <begin position="402"/>
        <end position="428"/>
    </location>
</feature>
<feature type="compositionally biased region" description="Low complexity" evidence="10">
    <location>
        <begin position="1084"/>
        <end position="1099"/>
    </location>
</feature>
<dbReference type="EMBL" id="AMBO01000268">
    <property type="protein sequence ID" value="EKD03185.1"/>
    <property type="molecule type" value="Genomic_DNA"/>
</dbReference>
<dbReference type="HOGENOM" id="CLU_227519_0_0_1"/>
<evidence type="ECO:0000256" key="2">
    <source>
        <dbReference type="ARBA" id="ARBA00006375"/>
    </source>
</evidence>
<evidence type="ECO:0000256" key="7">
    <source>
        <dbReference type="ARBA" id="ARBA00023128"/>
    </source>
</evidence>
<dbReference type="PROSITE" id="PS50920">
    <property type="entry name" value="SOLCAR"/>
    <property type="match status" value="3"/>
</dbReference>
<protein>
    <recommendedName>
        <fullName evidence="11">PH domain-containing protein</fullName>
    </recommendedName>
</protein>
<dbReference type="InterPro" id="IPR033511">
    <property type="entry name" value="Cdc24/Scd1_PH_dom"/>
</dbReference>
<dbReference type="OMA" id="GHALHEC"/>
<feature type="region of interest" description="Disordered" evidence="10">
    <location>
        <begin position="734"/>
        <end position="820"/>
    </location>
</feature>
<feature type="compositionally biased region" description="Basic and acidic residues" evidence="10">
    <location>
        <begin position="1639"/>
        <end position="1656"/>
    </location>
</feature>
<feature type="repeat" description="Solcar" evidence="9">
    <location>
        <begin position="201"/>
        <end position="287"/>
    </location>
</feature>
<feature type="repeat" description="Solcar" evidence="9">
    <location>
        <begin position="104"/>
        <end position="190"/>
    </location>
</feature>
<accession>K1VGG6</accession>
<keyword evidence="6" id="KW-1133">Transmembrane helix</keyword>
<feature type="compositionally biased region" description="Basic and acidic residues" evidence="10">
    <location>
        <begin position="1408"/>
        <end position="1418"/>
    </location>
</feature>
<evidence type="ECO:0000313" key="12">
    <source>
        <dbReference type="EMBL" id="EKD03185.1"/>
    </source>
</evidence>
<feature type="compositionally biased region" description="Polar residues" evidence="10">
    <location>
        <begin position="1805"/>
        <end position="1818"/>
    </location>
</feature>
<dbReference type="GO" id="GO:0005085">
    <property type="term" value="F:guanyl-nucleotide exchange factor activity"/>
    <property type="evidence" value="ECO:0007669"/>
    <property type="project" value="InterPro"/>
</dbReference>
<keyword evidence="4 9" id="KW-0812">Transmembrane</keyword>
<feature type="region of interest" description="Disordered" evidence="10">
    <location>
        <begin position="1035"/>
        <end position="1111"/>
    </location>
</feature>
<dbReference type="InterPro" id="IPR001849">
    <property type="entry name" value="PH_domain"/>
</dbReference>
<dbReference type="Gene3D" id="2.30.29.30">
    <property type="entry name" value="Pleckstrin-homology domain (PH domain)/Phosphotyrosine-binding domain (PTB)"/>
    <property type="match status" value="1"/>
</dbReference>
<feature type="compositionally biased region" description="Low complexity" evidence="10">
    <location>
        <begin position="961"/>
        <end position="976"/>
    </location>
</feature>
<evidence type="ECO:0000256" key="4">
    <source>
        <dbReference type="ARBA" id="ARBA00022692"/>
    </source>
</evidence>
<dbReference type="InterPro" id="IPR023395">
    <property type="entry name" value="MCP_dom_sf"/>
</dbReference>
<feature type="compositionally biased region" description="Basic and acidic residues" evidence="10">
    <location>
        <begin position="1564"/>
        <end position="1576"/>
    </location>
</feature>
<evidence type="ECO:0000256" key="8">
    <source>
        <dbReference type="ARBA" id="ARBA00023136"/>
    </source>
</evidence>
<keyword evidence="5" id="KW-0677">Repeat</keyword>
<feature type="region of interest" description="Disordered" evidence="10">
    <location>
        <begin position="2131"/>
        <end position="2161"/>
    </location>
</feature>
<feature type="compositionally biased region" description="Polar residues" evidence="10">
    <location>
        <begin position="2651"/>
        <end position="2664"/>
    </location>
</feature>
<feature type="region of interest" description="Disordered" evidence="10">
    <location>
        <begin position="461"/>
        <end position="493"/>
    </location>
</feature>
<feature type="compositionally biased region" description="Gly residues" evidence="10">
    <location>
        <begin position="810"/>
        <end position="820"/>
    </location>
</feature>
<sequence>MADAKAKEKPIASLIAGASAGGVEAFITYPLENLKTQLQFGGHNGQVSLVGLLRDTLKNHGLRGLYAGVPAVVIGNAAKAGVRFTTYDQFKGLLKDDEGKLTAPRSMLAGLGAGMMEAIIAVTPSETIKTKMIEDAQRAQPRFNGMLDGVKKIVAEEGWRGIYRGVGPVMLRQGANSAVRFSSYSTLKQLAQGSMPAGEKMPGWMTFGIGSTAGVITVYTTMPFDVVKTRMQSLEARTQYRNALHCAYRILTEEGILKFWKGTTMTCAENNPTVATIDDWVEVSFEERLECPRKPRRNPSLPALNLVTVQQPDEPEQVVDLLESPERRTYTFGRFEETPWPHSPSGSVASLAMASSTGLYIELDRHMPSLLPCANPPSWPSWPSQPNRPAKAGLDTSSGQKSLDLPSLSLSLPQSTGDGYDSDGSSWSELTETGQWAVCAVSLASSPGPGLAQLAPETPPEACFPTTPSTPLALPSRPHSPVSSISDSDSSSEDAFDPMLGLLALASSTDLTDPKRLSFRSQRKQREGAVVGSLSLGGGRGGGGTNNGASWACRDNAASDSRGRPDLSYAGLGGADGAIGANGAGPHRLTEFGVAGVGLAGTYAAYGARRSSAIPPMQPAVASAERRRRSLPTLVLQTSSCTSLLLDHTLTPVFDSDSDTESEGEDLLAQIPFDLSPLRSVDLRVCVDQTGSPCPAPASPAHLALTPAQTTPVTPAPAAAPASVISAVRTDRAARTVSSISTTSTGGGRVTRPPNRRAATSPAEHDYSYSSSRDIRGGLGGMMKGDPNSTRIDSLFPPSSSSSHSKHGHGLGLGGLGGLGGRRGRGPLSLFGLRRSLSVGHRSEASSSVGAKSSSPNSSSRDGDAPEGTEGTEADRGPEHIYPGISARSGSLSAHSAHSAHTTHSASDSARSSFDHHHNGYGATGQAGRGDSAYATVGGLATPTPGERKLPAVPLPVTPTSAHGPHSPALSSPASPYCNASQASYATDPYPSSPLRFQRYHYLPSSSRASIASSPRSPSFPHHPHHVYDQLLNASDAASPGSTSASASPDPSSWHEHGAHGSGSGSGYPGAGATAGQVGPVLDAGHSGHSGHAGQQAGQKTAGDLGEAQPVTGSRWPVYIHESEGDDCGECIFGHDGSEGPDAGDEVLSMLLATRGSRGGDNTRKGDREPTIQGLTGAMDGDASEGGQGRNAIHASRSVHPGTGPWESDHLGFIDARSDLGDLGGVHTATRIPPSSSNAELDRTTEQPTAAGNPTKPPPAPSLSHPAAYAAIPKDDDSPTLEPLSLPPNDHHSYHSSCDLLPLTSDPVQDHQDPLDPLSSTQPLHLQLQSLTLPSLDFSAPPTLPPAAPASPTAAQVTAFAYHTYPTDAQTRQTTAVALHPLPDSKDAITLKSPPPPPIESPDPPSPDQHDQHDHQDPESCDPPNPPIPLDKHTKTTSVPSVTAVGPPVLAVAPGLPIDVHDKVESTPSHPKMERWNPHLYSPRMFPPEHGHGHPTYVSNGTGNNSLGRKTSPRPSPLPSPAPSQGLSHDGSPLSPTTTSSASIHDTKSIKEKPKKKGGWFGRKNKDDDETPAKPVEKKKKKKPAYSGGGYLDSLMLPPGQPLNQTVHPPGGGRAATKSPRRKPSSVEPMSPTWSHSQPDSDRARSVRRPSSKDADNNGIVVEIDARSSPPTPHHIPLPPLTPQSTSGQTSAQRLASQNRPPLPTQPHTPNTLPLSLSPRSSTLRLDPLPAHLQHGSESSSSGSVANKEVDKRRLSQYTISSFSGSEYSQSLPSATMQRSTSGPSGLYPVGERGTVSTVFEEEYPQQTQTNGRQAAQQSDRRPSTIDSDDGWARDSQGGHGGLGHSQNHYRERPSALQLQHTTLPARRQYTPSPGLPTVSLSPRTQRSSTISSTNSATSKPKTPASHPFASGRAPSPNHPADYLTPPAGSPPAVPSHAFPSPNDSFKMPAPAVPAHQVALASPEDEQGDPDCPVCCESMSFTFRLPGEKPHVVPECGHALHECFVTVYGPVPPEGSQKNIGVCGVCRQPMRVNGNDRSSGKNKLATLMGGSESASSGYEIVDPQSDDPLEPAPSPTSAVSGRAGPAEAPPLQVVVPRIEVRPEFQSVRRSKTGKQNVTALVVVEVPPAADRSKYPARQRRTSAADSYANLPPSPSSSGSFRESVMSGLQAQKTPFANVLADLKRRLVAYKYSGLESVGALCLFDILKVRKASNVQDFHLYLFQDALICVSEERKSGITGGIFKKSQPESPNESVLRMRGRIFLRDVHQVTDSSTVSELSIALTLETQEHGVDSIVICFSDRNSHEMWRSTIRRLIDDAQVASGTNGNKIEKLLGSGGPPQRPPSRAHSTTSSGGGHSARPSAVVQGSTMNLFSDASEACTPSCPTPCPGALAFNVPIAPHHTPIDIVLAIATPALAPGATLPLKTRLMRTALHFVLATMGPRDRVSIVAAELGPNAVRLEAFVEGIGAGGQGDEFEIETQEEKPDVVTAVNVALDVILQRRQMDLVTARLDAAKIPVHCFGYGKAHDPSPLWMISNHTHGTYTFVKEWYHLRDALAGVIGGLMSIALTKVGLRLACQDDDFRVVKVSGASQAVISSSGRDIDIDLNILRHGEVREILIDFELESDPVPGTPFGSATPIDSEGDEGGPTRPLSRQQSTSTASNRRPSLARAYSGGSVGMNGNGLGELAAREAQREASGSYDDNGMEEVPVVEVDCTFHDPLAGRSAARMMNPLLLTLALLPPSSNPSSSAADSVIVRRRMELLASDMITRALLAGSRKNFGQATRILRETKRILETKSDHLRASVSSSPHRSRRDVATLAAIDGLSATIQDVDMILDGIETNQDMFEADYRNYAAQQTVILRTQRSWTIRTPTEVAYATPDVQALIAGSGEYAPRAQ</sequence>
<dbReference type="SUPFAM" id="SSF103506">
    <property type="entry name" value="Mitochondrial carrier"/>
    <property type="match status" value="1"/>
</dbReference>
<dbReference type="Proteomes" id="UP000006757">
    <property type="component" value="Unassembled WGS sequence"/>
</dbReference>
<proteinExistence type="inferred from homology"/>
<reference evidence="12 13" key="1">
    <citation type="journal article" date="2012" name="Eukaryot. Cell">
        <title>Genome sequence of the Trichosporon asahii environmental strain CBS 8904.</title>
        <authorList>
            <person name="Yang R.Y."/>
            <person name="Li H.T."/>
            <person name="Zhu H."/>
            <person name="Zhou G.P."/>
            <person name="Wang M."/>
            <person name="Wang L."/>
        </authorList>
    </citation>
    <scope>NUCLEOTIDE SEQUENCE [LARGE SCALE GENOMIC DNA]</scope>
    <source>
        <strain evidence="12 13">CBS 8904</strain>
    </source>
</reference>
<evidence type="ECO:0000313" key="13">
    <source>
        <dbReference type="Proteomes" id="UP000006757"/>
    </source>
</evidence>
<comment type="caution">
    <text evidence="12">The sequence shown here is derived from an EMBL/GenBank/DDBJ whole genome shotgun (WGS) entry which is preliminary data.</text>
</comment>
<feature type="compositionally biased region" description="Low complexity" evidence="10">
    <location>
        <begin position="1262"/>
        <end position="1271"/>
    </location>
</feature>
<evidence type="ECO:0000256" key="10">
    <source>
        <dbReference type="SAM" id="MobiDB-lite"/>
    </source>
</evidence>
<comment type="similarity">
    <text evidence="2">Belongs to the mitochondrial carrier (TC 2.A.29) family.</text>
</comment>
<dbReference type="STRING" id="1220162.K1VGG6"/>
<dbReference type="PANTHER" id="PTHR45788:SF4">
    <property type="entry name" value="TRICARBOXYLATE TRANSPORT PROTEIN, MITOCHONDRIAL"/>
    <property type="match status" value="1"/>
</dbReference>
<feature type="compositionally biased region" description="Pro residues" evidence="10">
    <location>
        <begin position="1393"/>
        <end position="1407"/>
    </location>
</feature>
<feature type="compositionally biased region" description="Low complexity" evidence="10">
    <location>
        <begin position="1035"/>
        <end position="1052"/>
    </location>
</feature>
<feature type="region of interest" description="Disordered" evidence="10">
    <location>
        <begin position="1224"/>
        <end position="1321"/>
    </location>
</feature>
<keyword evidence="3" id="KW-0813">Transport</keyword>
<dbReference type="SUPFAM" id="SSF50729">
    <property type="entry name" value="PH domain-like"/>
    <property type="match status" value="1"/>
</dbReference>
<feature type="compositionally biased region" description="Low complexity" evidence="10">
    <location>
        <begin position="1882"/>
        <end position="1899"/>
    </location>
</feature>
<feature type="compositionally biased region" description="Polar residues" evidence="10">
    <location>
        <begin position="1497"/>
        <end position="1509"/>
    </location>
</feature>
<dbReference type="GO" id="GO:0071913">
    <property type="term" value="F:citrate secondary active transmembrane transporter activity"/>
    <property type="evidence" value="ECO:0007669"/>
    <property type="project" value="TreeGrafter"/>
</dbReference>
<feature type="compositionally biased region" description="Low complexity" evidence="10">
    <location>
        <begin position="794"/>
        <end position="803"/>
    </location>
</feature>
<feature type="compositionally biased region" description="Low complexity" evidence="10">
    <location>
        <begin position="465"/>
        <end position="489"/>
    </location>
</feature>
<feature type="compositionally biased region" description="Low complexity" evidence="10">
    <location>
        <begin position="886"/>
        <end position="912"/>
    </location>
</feature>
<feature type="compositionally biased region" description="Pro residues" evidence="10">
    <location>
        <begin position="1670"/>
        <end position="1682"/>
    </location>
</feature>
<evidence type="ECO:0000256" key="3">
    <source>
        <dbReference type="ARBA" id="ARBA00022448"/>
    </source>
</evidence>
<keyword evidence="13" id="KW-1185">Reference proteome</keyword>
<keyword evidence="7" id="KW-0496">Mitochondrion</keyword>
<dbReference type="Pfam" id="PF15411">
    <property type="entry name" value="PH_10"/>
    <property type="match status" value="1"/>
</dbReference>
<feature type="region of interest" description="Disordered" evidence="10">
    <location>
        <begin position="378"/>
        <end position="428"/>
    </location>
</feature>
<dbReference type="PANTHER" id="PTHR45788">
    <property type="entry name" value="SUCCINATE/FUMARATE MITOCHONDRIAL TRANSPORTER-RELATED"/>
    <property type="match status" value="1"/>
</dbReference>
<evidence type="ECO:0000256" key="1">
    <source>
        <dbReference type="ARBA" id="ARBA00004225"/>
    </source>
</evidence>
<dbReference type="FunFam" id="1.50.40.10:FF:000007">
    <property type="entry name" value="Mitochondrial tricarboxylate transport protein-like"/>
    <property type="match status" value="1"/>
</dbReference>
<feature type="region of interest" description="Disordered" evidence="10">
    <location>
        <begin position="1182"/>
        <end position="1207"/>
    </location>
</feature>
<evidence type="ECO:0000256" key="6">
    <source>
        <dbReference type="ARBA" id="ARBA00022989"/>
    </source>
</evidence>
<feature type="compositionally biased region" description="Low complexity" evidence="10">
    <location>
        <begin position="735"/>
        <end position="744"/>
    </location>
</feature>
<feature type="region of interest" description="Disordered" evidence="10">
    <location>
        <begin position="1385"/>
        <end position="1442"/>
    </location>
</feature>
<feature type="repeat" description="Solcar" evidence="9">
    <location>
        <begin position="8"/>
        <end position="93"/>
    </location>
</feature>
<keyword evidence="8 9" id="KW-0472">Membrane</keyword>
<dbReference type="InterPro" id="IPR036465">
    <property type="entry name" value="vWFA_dom_sf"/>
</dbReference>
<dbReference type="GO" id="GO:0006843">
    <property type="term" value="P:mitochondrial citrate transmembrane transport"/>
    <property type="evidence" value="ECO:0007669"/>
    <property type="project" value="TreeGrafter"/>
</dbReference>
<dbReference type="InParanoid" id="K1VGG6"/>
<feature type="compositionally biased region" description="Polar residues" evidence="10">
    <location>
        <begin position="1684"/>
        <end position="1700"/>
    </location>
</feature>
<feature type="region of interest" description="Disordered" evidence="10">
    <location>
        <begin position="2627"/>
        <end position="2676"/>
    </location>
</feature>
<feature type="compositionally biased region" description="Polar residues" evidence="10">
    <location>
        <begin position="1756"/>
        <end position="1784"/>
    </location>
</feature>
<evidence type="ECO:0000256" key="5">
    <source>
        <dbReference type="ARBA" id="ARBA00022737"/>
    </source>
</evidence>
<feature type="region of interest" description="Disordered" evidence="10">
    <location>
        <begin position="519"/>
        <end position="548"/>
    </location>
</feature>
<name>K1VGG6_TRIAC</name>
<feature type="region of interest" description="Disordered" evidence="10">
    <location>
        <begin position="2327"/>
        <end position="2362"/>
    </location>
</feature>
<dbReference type="InterPro" id="IPR018108">
    <property type="entry name" value="MCP_transmembrane"/>
</dbReference>
<dbReference type="Gene3D" id="1.50.40.10">
    <property type="entry name" value="Mitochondrial carrier domain"/>
    <property type="match status" value="1"/>
</dbReference>
<feature type="compositionally biased region" description="Low complexity" evidence="10">
    <location>
        <begin position="1532"/>
        <end position="1543"/>
    </location>
</feature>
<feature type="compositionally biased region" description="Low complexity" evidence="10">
    <location>
        <begin position="1712"/>
        <end position="1744"/>
    </location>
</feature>
<feature type="compositionally biased region" description="Gly residues" evidence="10">
    <location>
        <begin position="1060"/>
        <end position="1070"/>
    </location>
</feature>